<gene>
    <name evidence="1" type="primary">yhbH</name>
    <name evidence="1" type="ORF">CQU01_11420</name>
</gene>
<name>A0A511UWE2_9BACI</name>
<accession>A0A511UWE2</accession>
<dbReference type="SUPFAM" id="SSF53300">
    <property type="entry name" value="vWA-like"/>
    <property type="match status" value="1"/>
</dbReference>
<dbReference type="Proteomes" id="UP000321491">
    <property type="component" value="Unassembled WGS sequence"/>
</dbReference>
<protein>
    <submittedName>
        <fullName evidence="1">Stress response UPF0229 protein YhbH</fullName>
    </submittedName>
</protein>
<dbReference type="OrthoDB" id="9788289at2"/>
<comment type="caution">
    <text evidence="1">The sequence shown here is derived from an EMBL/GenBank/DDBJ whole genome shotgun (WGS) entry which is preliminary data.</text>
</comment>
<dbReference type="Pfam" id="PF04285">
    <property type="entry name" value="DUF444"/>
    <property type="match status" value="1"/>
</dbReference>
<dbReference type="NCBIfam" id="TIGR02877">
    <property type="entry name" value="spore_yhbH"/>
    <property type="match status" value="1"/>
</dbReference>
<proteinExistence type="predicted"/>
<keyword evidence="2" id="KW-1185">Reference proteome</keyword>
<evidence type="ECO:0000313" key="1">
    <source>
        <dbReference type="EMBL" id="GEN30904.1"/>
    </source>
</evidence>
<dbReference type="InterPro" id="IPR036465">
    <property type="entry name" value="vWFA_dom_sf"/>
</dbReference>
<dbReference type="EMBL" id="BJXW01000011">
    <property type="protein sequence ID" value="GEN30904.1"/>
    <property type="molecule type" value="Genomic_DNA"/>
</dbReference>
<dbReference type="InterPro" id="IPR014230">
    <property type="entry name" value="Spore_YhbH"/>
</dbReference>
<dbReference type="PANTHER" id="PTHR30510">
    <property type="entry name" value="UPF0229 PROTEIN YEAH"/>
    <property type="match status" value="1"/>
</dbReference>
<reference evidence="1 2" key="1">
    <citation type="submission" date="2019-07" db="EMBL/GenBank/DDBJ databases">
        <title>Whole genome shotgun sequence of Cerasibacillus quisquiliarum NBRC 102429.</title>
        <authorList>
            <person name="Hosoyama A."/>
            <person name="Uohara A."/>
            <person name="Ohji S."/>
            <person name="Ichikawa N."/>
        </authorList>
    </citation>
    <scope>NUCLEOTIDE SEQUENCE [LARGE SCALE GENOMIC DNA]</scope>
    <source>
        <strain evidence="1 2">NBRC 102429</strain>
    </source>
</reference>
<dbReference type="AlphaFoldDB" id="A0A511UWE2"/>
<dbReference type="RefSeq" id="WP_146936625.1">
    <property type="nucleotide sequence ID" value="NZ_BJXW01000011.1"/>
</dbReference>
<organism evidence="1 2">
    <name type="scientific">Cerasibacillus quisquiliarum</name>
    <dbReference type="NCBI Taxonomy" id="227865"/>
    <lineage>
        <taxon>Bacteria</taxon>
        <taxon>Bacillati</taxon>
        <taxon>Bacillota</taxon>
        <taxon>Bacilli</taxon>
        <taxon>Bacillales</taxon>
        <taxon>Bacillaceae</taxon>
        <taxon>Cerasibacillus</taxon>
    </lineage>
</organism>
<evidence type="ECO:0000313" key="2">
    <source>
        <dbReference type="Proteomes" id="UP000321491"/>
    </source>
</evidence>
<dbReference type="InterPro" id="IPR006698">
    <property type="entry name" value="UPF0229"/>
</dbReference>
<dbReference type="PANTHER" id="PTHR30510:SF2">
    <property type="entry name" value="UPF0229 PROTEIN YEAH"/>
    <property type="match status" value="1"/>
</dbReference>
<sequence length="388" mass="44855">MKNKQHHFVVSREDWSLHRKGFRDQERHMEKIKEAIQSHLPDLITEESIIMSNGKEVIKVPIRSLDEYKIRYNHERLKHVGQGDGTSQQGDVIAHTSDKEAKANGLSGEKGGNQPGVDYYETDVSIAELEEALFNELKLPQLEKKDNEQVTVDSIEFNDVRKTGLIGNLDKKRTILSALKRNATKGRTSIAPIYEEDLRFKTWTEVTKRESNAVILAMMDTSASMGKFEKYLARSFFFWTTRFLRSKYETVDIVFISHHTEATVVSEEEFFTKGESGGTICSSAYKKALELIDKKYSPTSYNIYLFHFTDGENFYSDNQDSIRLVKQLLTVSKLFGYGEINEYDRYSTLMRAFSEISDPAFKHFVLRGKQDVYHAMKHFFHPQSAYNR</sequence>